<dbReference type="Gene3D" id="3.40.50.2300">
    <property type="match status" value="1"/>
</dbReference>
<evidence type="ECO:0000313" key="5">
    <source>
        <dbReference type="EMBL" id="RCU48353.1"/>
    </source>
</evidence>
<keyword evidence="6" id="KW-1185">Reference proteome</keyword>
<feature type="region of interest" description="Disordered" evidence="3">
    <location>
        <begin position="1"/>
        <end position="50"/>
    </location>
</feature>
<dbReference type="AlphaFoldDB" id="A0A368NEK3"/>
<dbReference type="SUPFAM" id="SSF52172">
    <property type="entry name" value="CheY-like"/>
    <property type="match status" value="1"/>
</dbReference>
<dbReference type="InterPro" id="IPR007381">
    <property type="entry name" value="CheF1/F2"/>
</dbReference>
<dbReference type="PANTHER" id="PTHR44591">
    <property type="entry name" value="STRESS RESPONSE REGULATOR PROTEIN 1"/>
    <property type="match status" value="1"/>
</dbReference>
<dbReference type="Proteomes" id="UP000252189">
    <property type="component" value="Unassembled WGS sequence"/>
</dbReference>
<evidence type="ECO:0000256" key="2">
    <source>
        <dbReference type="PROSITE-ProRule" id="PRU00169"/>
    </source>
</evidence>
<dbReference type="InterPro" id="IPR001789">
    <property type="entry name" value="Sig_transdc_resp-reg_receiver"/>
</dbReference>
<reference evidence="5 6" key="1">
    <citation type="submission" date="2018-07" db="EMBL/GenBank/DDBJ databases">
        <title>Genome sequences of Haloplanus salinus JCM 18368T.</title>
        <authorList>
            <person name="Kim Y.B."/>
            <person name="Roh S.W."/>
        </authorList>
    </citation>
    <scope>NUCLEOTIDE SEQUENCE [LARGE SCALE GENOMIC DNA]</scope>
    <source>
        <strain evidence="5 6">JCM 18368</strain>
    </source>
</reference>
<sequence>MPPRPSGRHTPPFGARRTVVRGSSTSRPRKPTELRLRGRSSSPPYGLPSKHGLQAIASSWAARVRTAELVTLNIIPSVHTPTVTDDIVADFTADVALSDGDATPSRMRVVLNEQELAFATGDGTRSIPLSRVFDIVQDISPGTAPDSTETIRLAFRVGEVREVASVHGDAETLLRFQHTLFRALLTGTTVVVRHTLDGSRRHAARELSLSPTATSARFEDDGATAFVVPRESVSEFRTGHESLGDDRQAAVTLFWMDDGVPAKTVVCLPTPRLFNLFGRYLQSTARLEPESDAGDRPRTVGVLLVDDDPDDLEMSELFLKRQSDRFDIERATSAAGGLDYLADNPADCVVSDFDMPGTDGIEFLQSVRERYPNLPFILFTGQGSERVAKQAIIDDVTDYVEKGVGTNQYAVLAQRIQKAVD</sequence>
<dbReference type="InterPro" id="IPR050595">
    <property type="entry name" value="Bact_response_regulator"/>
</dbReference>
<feature type="domain" description="Response regulatory" evidence="4">
    <location>
        <begin position="301"/>
        <end position="417"/>
    </location>
</feature>
<organism evidence="5 6">
    <name type="scientific">Haloplanus salinus</name>
    <dbReference type="NCBI Taxonomy" id="1126245"/>
    <lineage>
        <taxon>Archaea</taxon>
        <taxon>Methanobacteriati</taxon>
        <taxon>Methanobacteriota</taxon>
        <taxon>Stenosarchaea group</taxon>
        <taxon>Halobacteria</taxon>
        <taxon>Halobacteriales</taxon>
        <taxon>Haloferacaceae</taxon>
        <taxon>Haloplanus</taxon>
    </lineage>
</organism>
<dbReference type="GO" id="GO:0006935">
    <property type="term" value="P:chemotaxis"/>
    <property type="evidence" value="ECO:0007669"/>
    <property type="project" value="InterPro"/>
</dbReference>
<feature type="compositionally biased region" description="Low complexity" evidence="3">
    <location>
        <begin position="16"/>
        <end position="26"/>
    </location>
</feature>
<feature type="modified residue" description="4-aspartylphosphate" evidence="2">
    <location>
        <position position="352"/>
    </location>
</feature>
<comment type="caution">
    <text evidence="5">The sequence shown here is derived from an EMBL/GenBank/DDBJ whole genome shotgun (WGS) entry which is preliminary data.</text>
</comment>
<dbReference type="GO" id="GO:0000160">
    <property type="term" value="P:phosphorelay signal transduction system"/>
    <property type="evidence" value="ECO:0007669"/>
    <property type="project" value="InterPro"/>
</dbReference>
<evidence type="ECO:0000256" key="1">
    <source>
        <dbReference type="ARBA" id="ARBA00022553"/>
    </source>
</evidence>
<accession>A0A368NEK3</accession>
<keyword evidence="1 2" id="KW-0597">Phosphoprotein</keyword>
<dbReference type="SMART" id="SM00448">
    <property type="entry name" value="REC"/>
    <property type="match status" value="1"/>
</dbReference>
<dbReference type="EMBL" id="QPHM01000001">
    <property type="protein sequence ID" value="RCU48353.1"/>
    <property type="molecule type" value="Genomic_DNA"/>
</dbReference>
<evidence type="ECO:0000256" key="3">
    <source>
        <dbReference type="SAM" id="MobiDB-lite"/>
    </source>
</evidence>
<dbReference type="InterPro" id="IPR011006">
    <property type="entry name" value="CheY-like_superfamily"/>
</dbReference>
<evidence type="ECO:0000259" key="4">
    <source>
        <dbReference type="PROSITE" id="PS50110"/>
    </source>
</evidence>
<dbReference type="Pfam" id="PF00072">
    <property type="entry name" value="Response_reg"/>
    <property type="match status" value="1"/>
</dbReference>
<gene>
    <name evidence="5" type="ORF">DU504_14215</name>
</gene>
<protein>
    <submittedName>
        <fullName evidence="5">Response regulator</fullName>
    </submittedName>
</protein>
<name>A0A368NEK3_9EURY</name>
<dbReference type="PANTHER" id="PTHR44591:SF3">
    <property type="entry name" value="RESPONSE REGULATORY DOMAIN-CONTAINING PROTEIN"/>
    <property type="match status" value="1"/>
</dbReference>
<proteinExistence type="predicted"/>
<evidence type="ECO:0000313" key="6">
    <source>
        <dbReference type="Proteomes" id="UP000252189"/>
    </source>
</evidence>
<dbReference type="Pfam" id="PF04283">
    <property type="entry name" value="CheF-arch"/>
    <property type="match status" value="1"/>
</dbReference>
<dbReference type="PROSITE" id="PS50110">
    <property type="entry name" value="RESPONSE_REGULATORY"/>
    <property type="match status" value="1"/>
</dbReference>